<protein>
    <submittedName>
        <fullName evidence="3">Uncharacterized protein</fullName>
    </submittedName>
</protein>
<keyword evidence="2" id="KW-0802">TPR repeat</keyword>
<evidence type="ECO:0000313" key="3">
    <source>
        <dbReference type="EMBL" id="VAX25130.1"/>
    </source>
</evidence>
<dbReference type="InterPro" id="IPR019734">
    <property type="entry name" value="TPR_rpt"/>
</dbReference>
<keyword evidence="1" id="KW-0677">Repeat</keyword>
<accession>A0A3B1CR21</accession>
<evidence type="ECO:0000256" key="1">
    <source>
        <dbReference type="ARBA" id="ARBA00022737"/>
    </source>
</evidence>
<dbReference type="EMBL" id="UOGD01000291">
    <property type="protein sequence ID" value="VAX25130.1"/>
    <property type="molecule type" value="Genomic_DNA"/>
</dbReference>
<dbReference type="SMART" id="SM00028">
    <property type="entry name" value="TPR"/>
    <property type="match status" value="2"/>
</dbReference>
<organism evidence="3">
    <name type="scientific">hydrothermal vent metagenome</name>
    <dbReference type="NCBI Taxonomy" id="652676"/>
    <lineage>
        <taxon>unclassified sequences</taxon>
        <taxon>metagenomes</taxon>
        <taxon>ecological metagenomes</taxon>
    </lineage>
</organism>
<dbReference type="InterPro" id="IPR051685">
    <property type="entry name" value="Ycf3/AcsC/BcsC/TPR_MFPF"/>
</dbReference>
<dbReference type="Gene3D" id="1.25.40.10">
    <property type="entry name" value="Tetratricopeptide repeat domain"/>
    <property type="match status" value="1"/>
</dbReference>
<dbReference type="PROSITE" id="PS50005">
    <property type="entry name" value="TPR"/>
    <property type="match status" value="1"/>
</dbReference>
<gene>
    <name evidence="3" type="ORF">MNBD_IGNAVI01-2164</name>
</gene>
<proteinExistence type="predicted"/>
<reference evidence="3" key="1">
    <citation type="submission" date="2018-06" db="EMBL/GenBank/DDBJ databases">
        <authorList>
            <person name="Zhirakovskaya E."/>
        </authorList>
    </citation>
    <scope>NUCLEOTIDE SEQUENCE</scope>
</reference>
<dbReference type="SUPFAM" id="SSF48452">
    <property type="entry name" value="TPR-like"/>
    <property type="match status" value="1"/>
</dbReference>
<dbReference type="AlphaFoldDB" id="A0A3B1CR21"/>
<dbReference type="PANTHER" id="PTHR44943">
    <property type="entry name" value="CELLULOSE SYNTHASE OPERON PROTEIN C"/>
    <property type="match status" value="1"/>
</dbReference>
<name>A0A3B1CR21_9ZZZZ</name>
<dbReference type="PANTHER" id="PTHR44943:SF8">
    <property type="entry name" value="TPR REPEAT-CONTAINING PROTEIN MJ0263"/>
    <property type="match status" value="1"/>
</dbReference>
<sequence length="441" mass="51063">MVSKRREITTKMELKLKNLITTLLGIILIFAFTTTKAETTTKFHSEQGDSVNLLAEFSLFYESYKNKEYESAEPHGWIVIDTDPSKFLQYKPFKKMEDILFYLHDSVATTDEQKKELAQKALKLYDKAVEAGAKNPGYFMLRKAYVIEQWTDATPQEKIDAYVKALEKNPDADPFYKDRLGLLYIKNATEENGYKMKALDLYTALSEEDPENDVWISRIDGLAENIDELVDIRKKAWDLDKENMEKAWKYAETCGRAGYYDRAIEPMEFLVKKAPDVVTYWKKLASLYQKVDRTDDAIRAYKTLIKLDPNNRDNYFNIAIIYQKLDQLSVARSYLHKAEKASQEPWDLPIFVEAQLYEQAARNCGSFDWMDKCVYKLASDTYVKAARIGGAMSSAAVERVKALENSVPQQEDYFFRNYKSGDDIKIEGGCYDWINKSIHVK</sequence>
<evidence type="ECO:0000256" key="2">
    <source>
        <dbReference type="ARBA" id="ARBA00022803"/>
    </source>
</evidence>
<dbReference type="InterPro" id="IPR011990">
    <property type="entry name" value="TPR-like_helical_dom_sf"/>
</dbReference>